<proteinExistence type="predicted"/>
<dbReference type="EMBL" id="MU118074">
    <property type="protein sequence ID" value="KAF9645910.1"/>
    <property type="molecule type" value="Genomic_DNA"/>
</dbReference>
<reference evidence="1" key="1">
    <citation type="submission" date="2019-10" db="EMBL/GenBank/DDBJ databases">
        <authorList>
            <consortium name="DOE Joint Genome Institute"/>
            <person name="Kuo A."/>
            <person name="Miyauchi S."/>
            <person name="Kiss E."/>
            <person name="Drula E."/>
            <person name="Kohler A."/>
            <person name="Sanchez-Garcia M."/>
            <person name="Andreopoulos B."/>
            <person name="Barry K.W."/>
            <person name="Bonito G."/>
            <person name="Buee M."/>
            <person name="Carver A."/>
            <person name="Chen C."/>
            <person name="Cichocki N."/>
            <person name="Clum A."/>
            <person name="Culley D."/>
            <person name="Crous P.W."/>
            <person name="Fauchery L."/>
            <person name="Girlanda M."/>
            <person name="Hayes R."/>
            <person name="Keri Z."/>
            <person name="Labutti K."/>
            <person name="Lipzen A."/>
            <person name="Lombard V."/>
            <person name="Magnuson J."/>
            <person name="Maillard F."/>
            <person name="Morin E."/>
            <person name="Murat C."/>
            <person name="Nolan M."/>
            <person name="Ohm R."/>
            <person name="Pangilinan J."/>
            <person name="Pereira M."/>
            <person name="Perotto S."/>
            <person name="Peter M."/>
            <person name="Riley R."/>
            <person name="Sitrit Y."/>
            <person name="Stielow B."/>
            <person name="Szollosi G."/>
            <person name="Zifcakova L."/>
            <person name="Stursova M."/>
            <person name="Spatafora J.W."/>
            <person name="Tedersoo L."/>
            <person name="Vaario L.-M."/>
            <person name="Yamada A."/>
            <person name="Yan M."/>
            <person name="Wang P."/>
            <person name="Xu J."/>
            <person name="Bruns T."/>
            <person name="Baldrian P."/>
            <person name="Vilgalys R."/>
            <person name="Henrissat B."/>
            <person name="Grigoriev I.V."/>
            <person name="Hibbett D."/>
            <person name="Nagy L.G."/>
            <person name="Martin F.M."/>
        </authorList>
    </citation>
    <scope>NUCLEOTIDE SEQUENCE</scope>
    <source>
        <strain evidence="1">P2</strain>
    </source>
</reference>
<evidence type="ECO:0000313" key="2">
    <source>
        <dbReference type="Proteomes" id="UP000886501"/>
    </source>
</evidence>
<organism evidence="1 2">
    <name type="scientific">Thelephora ganbajun</name>
    <name type="common">Ganba fungus</name>
    <dbReference type="NCBI Taxonomy" id="370292"/>
    <lineage>
        <taxon>Eukaryota</taxon>
        <taxon>Fungi</taxon>
        <taxon>Dikarya</taxon>
        <taxon>Basidiomycota</taxon>
        <taxon>Agaricomycotina</taxon>
        <taxon>Agaricomycetes</taxon>
        <taxon>Thelephorales</taxon>
        <taxon>Thelephoraceae</taxon>
        <taxon>Thelephora</taxon>
    </lineage>
</organism>
<sequence length="379" mass="41342">MSAKRACLTCRNAFQALPSAANDARRWSYKTAFTNKSKSEGKPFVWGRRASFAGQRLHSRRILSSNADIRSPNRAGQGKGVLECEYEIVGAVPRPPGPLEFLFWNDPGPPGSNGVSARGCRAIGAVLPEPPTNPVATIAQFPPETVPTTRTLTRSPAHNRLSPYTSPGPRPPFSALRAHGLPPVALPSFSAISSLVFPRVPPNPHVMLSFPGTERFQLSDTALGDLNMKFRLRVLCRLNKLGIRFTSEKQQALLRGDTSGTVIHPFFIHCAQALGMYFCEDMLGKLAQGMRMEEYTRLDLLLGASWKKALGVFDVRLTYSVKLRDWRGVVAEVYSDFAAKLPDAEPPTLATLGVLEGGCTEGSQCPDLTSSLVQQQHGV</sequence>
<dbReference type="Proteomes" id="UP000886501">
    <property type="component" value="Unassembled WGS sequence"/>
</dbReference>
<reference evidence="1" key="2">
    <citation type="journal article" date="2020" name="Nat. Commun.">
        <title>Large-scale genome sequencing of mycorrhizal fungi provides insights into the early evolution of symbiotic traits.</title>
        <authorList>
            <person name="Miyauchi S."/>
            <person name="Kiss E."/>
            <person name="Kuo A."/>
            <person name="Drula E."/>
            <person name="Kohler A."/>
            <person name="Sanchez-Garcia M."/>
            <person name="Morin E."/>
            <person name="Andreopoulos B."/>
            <person name="Barry K.W."/>
            <person name="Bonito G."/>
            <person name="Buee M."/>
            <person name="Carver A."/>
            <person name="Chen C."/>
            <person name="Cichocki N."/>
            <person name="Clum A."/>
            <person name="Culley D."/>
            <person name="Crous P.W."/>
            <person name="Fauchery L."/>
            <person name="Girlanda M."/>
            <person name="Hayes R.D."/>
            <person name="Keri Z."/>
            <person name="LaButti K."/>
            <person name="Lipzen A."/>
            <person name="Lombard V."/>
            <person name="Magnuson J."/>
            <person name="Maillard F."/>
            <person name="Murat C."/>
            <person name="Nolan M."/>
            <person name="Ohm R.A."/>
            <person name="Pangilinan J."/>
            <person name="Pereira M.F."/>
            <person name="Perotto S."/>
            <person name="Peter M."/>
            <person name="Pfister S."/>
            <person name="Riley R."/>
            <person name="Sitrit Y."/>
            <person name="Stielow J.B."/>
            <person name="Szollosi G."/>
            <person name="Zifcakova L."/>
            <person name="Stursova M."/>
            <person name="Spatafora J.W."/>
            <person name="Tedersoo L."/>
            <person name="Vaario L.M."/>
            <person name="Yamada A."/>
            <person name="Yan M."/>
            <person name="Wang P."/>
            <person name="Xu J."/>
            <person name="Bruns T."/>
            <person name="Baldrian P."/>
            <person name="Vilgalys R."/>
            <person name="Dunand C."/>
            <person name="Henrissat B."/>
            <person name="Grigoriev I.V."/>
            <person name="Hibbett D."/>
            <person name="Nagy L.G."/>
            <person name="Martin F.M."/>
        </authorList>
    </citation>
    <scope>NUCLEOTIDE SEQUENCE</scope>
    <source>
        <strain evidence="1">P2</strain>
    </source>
</reference>
<name>A0ACB6Z888_THEGA</name>
<accession>A0ACB6Z888</accession>
<protein>
    <submittedName>
        <fullName evidence="1">Uncharacterized protein</fullName>
    </submittedName>
</protein>
<keyword evidence="2" id="KW-1185">Reference proteome</keyword>
<comment type="caution">
    <text evidence="1">The sequence shown here is derived from an EMBL/GenBank/DDBJ whole genome shotgun (WGS) entry which is preliminary data.</text>
</comment>
<gene>
    <name evidence="1" type="ORF">BDM02DRAFT_3262637</name>
</gene>
<evidence type="ECO:0000313" key="1">
    <source>
        <dbReference type="EMBL" id="KAF9645910.1"/>
    </source>
</evidence>